<evidence type="ECO:0000256" key="10">
    <source>
        <dbReference type="PIRNR" id="PIRNR016496"/>
    </source>
</evidence>
<dbReference type="GO" id="GO:0005524">
    <property type="term" value="F:ATP binding"/>
    <property type="evidence" value="ECO:0007669"/>
    <property type="project" value="UniProtKB-KW"/>
</dbReference>
<feature type="domain" description="Aspartate/glutamate/uridylate kinase" evidence="13">
    <location>
        <begin position="1"/>
        <end position="229"/>
    </location>
</feature>
<feature type="binding site" evidence="11">
    <location>
        <position position="168"/>
    </location>
    <ligand>
        <name>ATP</name>
        <dbReference type="ChEBI" id="CHEBI:30616"/>
    </ligand>
</feature>
<dbReference type="GO" id="GO:0016301">
    <property type="term" value="F:kinase activity"/>
    <property type="evidence" value="ECO:0007669"/>
    <property type="project" value="UniProtKB-KW"/>
</dbReference>
<dbReference type="OrthoDB" id="15328at2157"/>
<gene>
    <name evidence="14" type="ordered locus">Mfer_0896</name>
</gene>
<dbReference type="EC" id="2.7.4.26" evidence="2 10"/>
<dbReference type="Proteomes" id="UP000002315">
    <property type="component" value="Chromosome"/>
</dbReference>
<feature type="binding site" evidence="11">
    <location>
        <position position="48"/>
    </location>
    <ligand>
        <name>ATP</name>
        <dbReference type="ChEBI" id="CHEBI:30616"/>
    </ligand>
</feature>
<dbReference type="InterPro" id="IPR001048">
    <property type="entry name" value="Asp/Glu/Uridylate_kinase"/>
</dbReference>
<dbReference type="PIRSF" id="PIRSF016496">
    <property type="entry name" value="Kin_FomA"/>
    <property type="match status" value="1"/>
</dbReference>
<keyword evidence="8" id="KW-0414">Isoprene biosynthesis</keyword>
<evidence type="ECO:0000259" key="13">
    <source>
        <dbReference type="Pfam" id="PF00696"/>
    </source>
</evidence>
<dbReference type="SUPFAM" id="SSF53633">
    <property type="entry name" value="Carbamate kinase-like"/>
    <property type="match status" value="1"/>
</dbReference>
<accession>E3GZG2</accession>
<evidence type="ECO:0000256" key="5">
    <source>
        <dbReference type="ARBA" id="ARBA00022741"/>
    </source>
</evidence>
<proteinExistence type="inferred from homology"/>
<evidence type="ECO:0000313" key="14">
    <source>
        <dbReference type="EMBL" id="ADP77694.1"/>
    </source>
</evidence>
<keyword evidence="6 10" id="KW-0418">Kinase</keyword>
<dbReference type="AlphaFoldDB" id="E3GZG2"/>
<feature type="binding site" evidence="11">
    <location>
        <begin position="5"/>
        <end position="9"/>
    </location>
    <ligand>
        <name>ATP</name>
        <dbReference type="ChEBI" id="CHEBI:30616"/>
    </ligand>
</feature>
<dbReference type="PANTHER" id="PTHR43654:SF1">
    <property type="entry name" value="ISOPENTENYL PHOSPHATE KINASE"/>
    <property type="match status" value="1"/>
</dbReference>
<dbReference type="CDD" id="cd04241">
    <property type="entry name" value="AAK_FomA-like"/>
    <property type="match status" value="1"/>
</dbReference>
<comment type="function">
    <text evidence="10">Catalyzes the formation of isopentenyl diphosphate (IPP), the building block of all isoprenoids.</text>
</comment>
<protein>
    <recommendedName>
        <fullName evidence="3 10">Isopentenyl phosphate kinase</fullName>
        <shortName evidence="10">IPK</shortName>
        <ecNumber evidence="2 10">2.7.4.26</ecNumber>
    </recommendedName>
</protein>
<keyword evidence="7 10" id="KW-0067">ATP-binding</keyword>
<dbReference type="EMBL" id="CP002278">
    <property type="protein sequence ID" value="ADP77694.1"/>
    <property type="molecule type" value="Genomic_DNA"/>
</dbReference>
<dbReference type="InterPro" id="IPR001057">
    <property type="entry name" value="Glu/AcGlu_kinase"/>
</dbReference>
<evidence type="ECO:0000256" key="4">
    <source>
        <dbReference type="ARBA" id="ARBA00022679"/>
    </source>
</evidence>
<dbReference type="KEGG" id="mfv:Mfer_0896"/>
<reference evidence="14 15" key="1">
    <citation type="journal article" date="2010" name="Stand. Genomic Sci.">
        <title>Complete genome sequence of Methanothermus fervidus type strain (V24S).</title>
        <authorList>
            <person name="Anderson I."/>
            <person name="Djao O.D."/>
            <person name="Misra M."/>
            <person name="Chertkov O."/>
            <person name="Nolan M."/>
            <person name="Lucas S."/>
            <person name="Lapidus A."/>
            <person name="Del Rio T.G."/>
            <person name="Tice H."/>
            <person name="Cheng J.F."/>
            <person name="Tapia R."/>
            <person name="Han C."/>
            <person name="Goodwin L."/>
            <person name="Pitluck S."/>
            <person name="Liolios K."/>
            <person name="Ivanova N."/>
            <person name="Mavromatis K."/>
            <person name="Mikhailova N."/>
            <person name="Pati A."/>
            <person name="Brambilla E."/>
            <person name="Chen A."/>
            <person name="Palaniappan K."/>
            <person name="Land M."/>
            <person name="Hauser L."/>
            <person name="Chang Y.J."/>
            <person name="Jeffries C.D."/>
            <person name="Sikorski J."/>
            <person name="Spring S."/>
            <person name="Rohde M."/>
            <person name="Eichinger K."/>
            <person name="Huber H."/>
            <person name="Wirth R."/>
            <person name="Goker M."/>
            <person name="Detter J.C."/>
            <person name="Woyke T."/>
            <person name="Bristow J."/>
            <person name="Eisen J.A."/>
            <person name="Markowitz V."/>
            <person name="Hugenholtz P."/>
            <person name="Klenk H.P."/>
            <person name="Kyrpides N.C."/>
        </authorList>
    </citation>
    <scope>NUCLEOTIDE SEQUENCE [LARGE SCALE GENOMIC DNA]</scope>
    <source>
        <strain evidence="15">ATCC 43054 / DSM 2088 / JCM 10308 / V24 S</strain>
    </source>
</reference>
<dbReference type="Pfam" id="PF00696">
    <property type="entry name" value="AA_kinase"/>
    <property type="match status" value="1"/>
</dbReference>
<dbReference type="InterPro" id="IPR036393">
    <property type="entry name" value="AceGlu_kinase-like_sf"/>
</dbReference>
<keyword evidence="4 10" id="KW-0808">Transferase</keyword>
<dbReference type="GO" id="GO:0102043">
    <property type="term" value="F:isopentenyl phosphate kinase activity"/>
    <property type="evidence" value="ECO:0007669"/>
    <property type="project" value="UniProtKB-EC"/>
</dbReference>
<evidence type="ECO:0000256" key="3">
    <source>
        <dbReference type="ARBA" id="ARBA00017267"/>
    </source>
</evidence>
<evidence type="ECO:0000256" key="2">
    <source>
        <dbReference type="ARBA" id="ARBA00012908"/>
    </source>
</evidence>
<comment type="subunit">
    <text evidence="10">Homodimer.</text>
</comment>
<keyword evidence="5 10" id="KW-0547">Nucleotide-binding</keyword>
<dbReference type="PANTHER" id="PTHR43654">
    <property type="entry name" value="GLUTAMATE 5-KINASE"/>
    <property type="match status" value="1"/>
</dbReference>
<evidence type="ECO:0000256" key="11">
    <source>
        <dbReference type="PIRSR" id="PIRSR016496-1"/>
    </source>
</evidence>
<name>E3GZG2_METFV</name>
<evidence type="ECO:0000313" key="15">
    <source>
        <dbReference type="Proteomes" id="UP000002315"/>
    </source>
</evidence>
<dbReference type="GO" id="GO:0016114">
    <property type="term" value="P:terpenoid biosynthetic process"/>
    <property type="evidence" value="ECO:0007669"/>
    <property type="project" value="TreeGrafter"/>
</dbReference>
<dbReference type="NCBIfam" id="NF040647">
    <property type="entry name" value="IPPK_Arch"/>
    <property type="match status" value="1"/>
</dbReference>
<sequence>MIIIKIGGSVITDKNSKYPKLNKKNLKRVCKEICEVMPFPLILVHGAGSFGHPIVKKYDIIANPNKKGFCIVHYWVKKLNLYVCRYLLKYGMDVVSIQPSSCIIASDGFIDYFNVKIIERYLEKEIVPVLYGDIVLDKSLEFSVISGDQIVRYLGEKMKANKIILATDVDGVYDKDPKKHKDAKLIKRIKPEDKIKLKDFKEDVTGGMAGKVSELLKLAEKGVKSEIVNAKKKNRLKKLLLGKRVRRTIIG</sequence>
<comment type="catalytic activity">
    <reaction evidence="9 10">
        <text>isopentenyl phosphate + ATP = isopentenyl diphosphate + ADP</text>
        <dbReference type="Rhea" id="RHEA:33963"/>
        <dbReference type="ChEBI" id="CHEBI:30616"/>
        <dbReference type="ChEBI" id="CHEBI:65078"/>
        <dbReference type="ChEBI" id="CHEBI:128769"/>
        <dbReference type="ChEBI" id="CHEBI:456216"/>
        <dbReference type="EC" id="2.7.4.26"/>
    </reaction>
</comment>
<feature type="binding site" evidence="11">
    <location>
        <position position="147"/>
    </location>
    <ligand>
        <name>substrate</name>
    </ligand>
</feature>
<dbReference type="PRINTS" id="PR00474">
    <property type="entry name" value="GLU5KINASE"/>
</dbReference>
<feature type="site" description="Transition state stabilizer" evidence="12">
    <location>
        <position position="14"/>
    </location>
</feature>
<evidence type="ECO:0000256" key="12">
    <source>
        <dbReference type="PIRSR" id="PIRSR016496-2"/>
    </source>
</evidence>
<dbReference type="Gene3D" id="3.40.1160.10">
    <property type="entry name" value="Acetylglutamate kinase-like"/>
    <property type="match status" value="1"/>
</dbReference>
<feature type="binding site" evidence="11">
    <location>
        <position position="47"/>
    </location>
    <ligand>
        <name>substrate</name>
    </ligand>
</feature>
<comment type="similarity">
    <text evidence="1 10">Belongs to the isopentenyl phosphate kinase family.</text>
</comment>
<evidence type="ECO:0000256" key="9">
    <source>
        <dbReference type="ARBA" id="ARBA00049063"/>
    </source>
</evidence>
<dbReference type="InterPro" id="IPR024192">
    <property type="entry name" value="Fosfomycin_R_FomA-type"/>
</dbReference>
<feature type="binding site" evidence="11">
    <location>
        <position position="207"/>
    </location>
    <ligand>
        <name>ATP</name>
        <dbReference type="ChEBI" id="CHEBI:30616"/>
    </ligand>
</feature>
<dbReference type="GO" id="GO:0005829">
    <property type="term" value="C:cytosol"/>
    <property type="evidence" value="ECO:0007669"/>
    <property type="project" value="TreeGrafter"/>
</dbReference>
<keyword evidence="15" id="KW-1185">Reference proteome</keyword>
<evidence type="ECO:0000256" key="8">
    <source>
        <dbReference type="ARBA" id="ARBA00023229"/>
    </source>
</evidence>
<evidence type="ECO:0000256" key="1">
    <source>
        <dbReference type="ARBA" id="ARBA00010540"/>
    </source>
</evidence>
<organism evidence="14 15">
    <name type="scientific">Methanothermus fervidus (strain ATCC 43054 / DSM 2088 / JCM 10308 / V24 S)</name>
    <dbReference type="NCBI Taxonomy" id="523846"/>
    <lineage>
        <taxon>Archaea</taxon>
        <taxon>Methanobacteriati</taxon>
        <taxon>Methanobacteriota</taxon>
        <taxon>Methanomada group</taxon>
        <taxon>Methanobacteria</taxon>
        <taxon>Methanobacteriales</taxon>
        <taxon>Methanothermaceae</taxon>
        <taxon>Methanothermus</taxon>
    </lineage>
</organism>
<dbReference type="STRING" id="523846.Mfer_0896"/>
<dbReference type="HOGENOM" id="CLU_070213_0_0_2"/>
<feature type="binding site" evidence="11">
    <location>
        <position position="211"/>
    </location>
    <ligand>
        <name>ATP</name>
        <dbReference type="ChEBI" id="CHEBI:30616"/>
    </ligand>
</feature>
<feature type="binding site" evidence="11">
    <location>
        <position position="52"/>
    </location>
    <ligand>
        <name>substrate</name>
    </ligand>
</feature>
<evidence type="ECO:0000256" key="7">
    <source>
        <dbReference type="ARBA" id="ARBA00022840"/>
    </source>
</evidence>
<feature type="binding site" evidence="11">
    <location>
        <begin position="173"/>
        <end position="178"/>
    </location>
    <ligand>
        <name>ATP</name>
        <dbReference type="ChEBI" id="CHEBI:30616"/>
    </ligand>
</feature>
<evidence type="ECO:0000256" key="6">
    <source>
        <dbReference type="ARBA" id="ARBA00022777"/>
    </source>
</evidence>